<name>A0AAN8W0V1_9MAGN</name>
<evidence type="ECO:0000313" key="3">
    <source>
        <dbReference type="EMBL" id="KAK6939636.1"/>
    </source>
</evidence>
<dbReference type="PANTHER" id="PTHR35046:SF9">
    <property type="entry name" value="RNA-DIRECTED DNA POLYMERASE"/>
    <property type="match status" value="1"/>
</dbReference>
<dbReference type="AlphaFoldDB" id="A0AAN8W0V1"/>
<dbReference type="PANTHER" id="PTHR35046">
    <property type="entry name" value="ZINC KNUCKLE (CCHC-TYPE) FAMILY PROTEIN"/>
    <property type="match status" value="1"/>
</dbReference>
<protein>
    <submittedName>
        <fullName evidence="3">Retrotransposon gag domain</fullName>
    </submittedName>
</protein>
<dbReference type="Proteomes" id="UP001370490">
    <property type="component" value="Unassembled WGS sequence"/>
</dbReference>
<feature type="domain" description="Retrotransposon gag" evidence="2">
    <location>
        <begin position="134"/>
        <end position="221"/>
    </location>
</feature>
<feature type="region of interest" description="Disordered" evidence="1">
    <location>
        <begin position="95"/>
        <end position="115"/>
    </location>
</feature>
<proteinExistence type="predicted"/>
<reference evidence="3 4" key="1">
    <citation type="submission" date="2023-12" db="EMBL/GenBank/DDBJ databases">
        <title>A high-quality genome assembly for Dillenia turbinata (Dilleniales).</title>
        <authorList>
            <person name="Chanderbali A."/>
        </authorList>
    </citation>
    <scope>NUCLEOTIDE SEQUENCE [LARGE SCALE GENOMIC DNA]</scope>
    <source>
        <strain evidence="3">LSX21</strain>
        <tissue evidence="3">Leaf</tissue>
    </source>
</reference>
<evidence type="ECO:0000256" key="1">
    <source>
        <dbReference type="SAM" id="MobiDB-lite"/>
    </source>
</evidence>
<accession>A0AAN8W0V1</accession>
<keyword evidence="4" id="KW-1185">Reference proteome</keyword>
<dbReference type="Pfam" id="PF03732">
    <property type="entry name" value="Retrotrans_gag"/>
    <property type="match status" value="1"/>
</dbReference>
<dbReference type="InterPro" id="IPR005162">
    <property type="entry name" value="Retrotrans_gag_dom"/>
</dbReference>
<evidence type="ECO:0000259" key="2">
    <source>
        <dbReference type="Pfam" id="PF03732"/>
    </source>
</evidence>
<evidence type="ECO:0000313" key="4">
    <source>
        <dbReference type="Proteomes" id="UP001370490"/>
    </source>
</evidence>
<organism evidence="3 4">
    <name type="scientific">Dillenia turbinata</name>
    <dbReference type="NCBI Taxonomy" id="194707"/>
    <lineage>
        <taxon>Eukaryota</taxon>
        <taxon>Viridiplantae</taxon>
        <taxon>Streptophyta</taxon>
        <taxon>Embryophyta</taxon>
        <taxon>Tracheophyta</taxon>
        <taxon>Spermatophyta</taxon>
        <taxon>Magnoliopsida</taxon>
        <taxon>eudicotyledons</taxon>
        <taxon>Gunneridae</taxon>
        <taxon>Pentapetalae</taxon>
        <taxon>Dilleniales</taxon>
        <taxon>Dilleniaceae</taxon>
        <taxon>Dillenia</taxon>
    </lineage>
</organism>
<gene>
    <name evidence="3" type="ORF">RJ641_029167</name>
</gene>
<comment type="caution">
    <text evidence="3">The sequence shown here is derived from an EMBL/GenBank/DDBJ whole genome shotgun (WGS) entry which is preliminary data.</text>
</comment>
<sequence>MNGNNKRKQSGRVVGDVQRLRIELHSEREEVKSEISMGQKAINAMERERDNGSIAMHQGKWTSVNMGQKRMERSQGTIEDMLGLVECPVTIRSPNELEVDQGEGGSPSGRMSPEEQATCTFDKGERIPSRRKKHASIWWENLKTPRDREGKQRIVTWEKMKRELKKTFLPPRYTRDSFYWLHDFKQKELIIQGYTTEFEQLMMNCDVMEPEEQTFARYLDGF</sequence>
<dbReference type="EMBL" id="JBAMMX010000005">
    <property type="protein sequence ID" value="KAK6939636.1"/>
    <property type="molecule type" value="Genomic_DNA"/>
</dbReference>